<dbReference type="AlphaFoldDB" id="A0A812RQY4"/>
<feature type="compositionally biased region" description="Basic and acidic residues" evidence="1">
    <location>
        <begin position="399"/>
        <end position="409"/>
    </location>
</feature>
<feature type="region of interest" description="Disordered" evidence="1">
    <location>
        <begin position="293"/>
        <end position="444"/>
    </location>
</feature>
<protein>
    <submittedName>
        <fullName evidence="3">Uncharacterized protein</fullName>
    </submittedName>
</protein>
<feature type="non-terminal residue" evidence="3">
    <location>
        <position position="458"/>
    </location>
</feature>
<dbReference type="EMBL" id="CAJNJA010019773">
    <property type="protein sequence ID" value="CAE7450452.1"/>
    <property type="molecule type" value="Genomic_DNA"/>
</dbReference>
<dbReference type="Proteomes" id="UP000601435">
    <property type="component" value="Unassembled WGS sequence"/>
</dbReference>
<feature type="chain" id="PRO_5032330904" evidence="2">
    <location>
        <begin position="19"/>
        <end position="458"/>
    </location>
</feature>
<feature type="signal peptide" evidence="2">
    <location>
        <begin position="1"/>
        <end position="18"/>
    </location>
</feature>
<evidence type="ECO:0000313" key="4">
    <source>
        <dbReference type="Proteomes" id="UP000601435"/>
    </source>
</evidence>
<accession>A0A812RQY4</accession>
<reference evidence="3" key="1">
    <citation type="submission" date="2021-02" db="EMBL/GenBank/DDBJ databases">
        <authorList>
            <person name="Dougan E. K."/>
            <person name="Rhodes N."/>
            <person name="Thang M."/>
            <person name="Chan C."/>
        </authorList>
    </citation>
    <scope>NUCLEOTIDE SEQUENCE</scope>
</reference>
<proteinExistence type="predicted"/>
<comment type="caution">
    <text evidence="3">The sequence shown here is derived from an EMBL/GenBank/DDBJ whole genome shotgun (WGS) entry which is preliminary data.</text>
</comment>
<keyword evidence="2" id="KW-0732">Signal</keyword>
<name>A0A812RQY4_9DINO</name>
<sequence length="458" mass="48477">SATLTVLAALLHHTPVTAYCFPINLLCMSMDLYGFSTSPCPAQVQLQAPRLRVCRPGSTVRLPPVFQIRPALRKQGSGGIAARRTASRSEVSTKEQLLEAWKLLPDGRFRGKLSSGVMVEFRGELVGPEDPGVVIGPKGVRYVLGEAAPTPAAPKEEAAGNDSLVKAAVAGAGAAVAAVVAYLVLPGMLQTSPVVSGSGSPVTRTNVTIVETKKTLPDGSTAKIVDRTVRRERNVPGKGPVVTERTTRTEKALGLSGSAEYFPISMRVPPEPAAEQVDRAVERPRRRLRRLAEERSESGLFWDAPEGERPHVQAGNIDLSGEAPPPSLPRVGAPFRFQWRAGPTDAKAPEPSLEPVAASESASGSGGSARPKEGSSVGDGLETEAVELLSSPPLQAQRVPEDLGRRPGDLESSPARRRLPHSFASQPSAASMLPVLEIPESDRPDLAAVLIDEGTEEE</sequence>
<dbReference type="OrthoDB" id="437688at2759"/>
<gene>
    <name evidence="3" type="ORF">SNEC2469_LOCUS12475</name>
</gene>
<feature type="non-terminal residue" evidence="3">
    <location>
        <position position="1"/>
    </location>
</feature>
<evidence type="ECO:0000256" key="1">
    <source>
        <dbReference type="SAM" id="MobiDB-lite"/>
    </source>
</evidence>
<organism evidence="3 4">
    <name type="scientific">Symbiodinium necroappetens</name>
    <dbReference type="NCBI Taxonomy" id="1628268"/>
    <lineage>
        <taxon>Eukaryota</taxon>
        <taxon>Sar</taxon>
        <taxon>Alveolata</taxon>
        <taxon>Dinophyceae</taxon>
        <taxon>Suessiales</taxon>
        <taxon>Symbiodiniaceae</taxon>
        <taxon>Symbiodinium</taxon>
    </lineage>
</organism>
<keyword evidence="4" id="KW-1185">Reference proteome</keyword>
<evidence type="ECO:0000313" key="3">
    <source>
        <dbReference type="EMBL" id="CAE7450452.1"/>
    </source>
</evidence>
<evidence type="ECO:0000256" key="2">
    <source>
        <dbReference type="SAM" id="SignalP"/>
    </source>
</evidence>